<organism evidence="1 2">
    <name type="scientific">Brevundimonas variabilis</name>
    <dbReference type="NCBI Taxonomy" id="74312"/>
    <lineage>
        <taxon>Bacteria</taxon>
        <taxon>Pseudomonadati</taxon>
        <taxon>Pseudomonadota</taxon>
        <taxon>Alphaproteobacteria</taxon>
        <taxon>Caulobacterales</taxon>
        <taxon>Caulobacteraceae</taxon>
        <taxon>Brevundimonas</taxon>
    </lineage>
</organism>
<dbReference type="RefSeq" id="WP_183212197.1">
    <property type="nucleotide sequence ID" value="NZ_JACHOR010000001.1"/>
</dbReference>
<dbReference type="EMBL" id="JACHOR010000001">
    <property type="protein sequence ID" value="MBB5745301.1"/>
    <property type="molecule type" value="Genomic_DNA"/>
</dbReference>
<accession>A0A7W9FDD2</accession>
<protein>
    <recommendedName>
        <fullName evidence="3">Sulfotransferase family protein</fullName>
    </recommendedName>
</protein>
<comment type="caution">
    <text evidence="1">The sequence shown here is derived from an EMBL/GenBank/DDBJ whole genome shotgun (WGS) entry which is preliminary data.</text>
</comment>
<evidence type="ECO:0000313" key="2">
    <source>
        <dbReference type="Proteomes" id="UP000545037"/>
    </source>
</evidence>
<name>A0A7W9FDD2_9CAUL</name>
<sequence length="277" mass="30414">MSLSSRPKRIAYVILGMHRSGTSSIAGSLVALGAAAPATLMLPKPDNPLGFWESYRIMNLNDAILAAAGSDWKDWKAVDHTHLAGAVGEAFAIEAVTALESEFGSADTVVLKDPRICRLYPFWRKALEAAGYEPVVILPVRHPDKVARSLHERNGLPIEDGWNLWLRHVLDAERDSRQDVRMVATFDDFAASWADRFASLAAVSGVDLTLSDPHSMAEVNRFWARDVPSAAVAPDDSQLPGIISQAWSTLKNISKNGDTPENRFELNKLRADMEARV</sequence>
<dbReference type="PIRSF" id="PIRSF029407">
    <property type="entry name" value="UCP029407"/>
    <property type="match status" value="1"/>
</dbReference>
<dbReference type="InterPro" id="IPR014556">
    <property type="entry name" value="UCP029407"/>
</dbReference>
<dbReference type="Gene3D" id="3.40.50.300">
    <property type="entry name" value="P-loop containing nucleotide triphosphate hydrolases"/>
    <property type="match status" value="1"/>
</dbReference>
<dbReference type="Proteomes" id="UP000545037">
    <property type="component" value="Unassembled WGS sequence"/>
</dbReference>
<proteinExistence type="predicted"/>
<gene>
    <name evidence="1" type="ORF">GGR13_000873</name>
</gene>
<dbReference type="InterPro" id="IPR027417">
    <property type="entry name" value="P-loop_NTPase"/>
</dbReference>
<dbReference type="AlphaFoldDB" id="A0A7W9FDD2"/>
<dbReference type="SUPFAM" id="SSF52540">
    <property type="entry name" value="P-loop containing nucleoside triphosphate hydrolases"/>
    <property type="match status" value="1"/>
</dbReference>
<evidence type="ECO:0008006" key="3">
    <source>
        <dbReference type="Google" id="ProtNLM"/>
    </source>
</evidence>
<evidence type="ECO:0000313" key="1">
    <source>
        <dbReference type="EMBL" id="MBB5745301.1"/>
    </source>
</evidence>
<keyword evidence="2" id="KW-1185">Reference proteome</keyword>
<reference evidence="1 2" key="1">
    <citation type="submission" date="2020-08" db="EMBL/GenBank/DDBJ databases">
        <title>Genomic Encyclopedia of Type Strains, Phase IV (KMG-IV): sequencing the most valuable type-strain genomes for metagenomic binning, comparative biology and taxonomic classification.</title>
        <authorList>
            <person name="Goeker M."/>
        </authorList>
    </citation>
    <scope>NUCLEOTIDE SEQUENCE [LARGE SCALE GENOMIC DNA]</scope>
    <source>
        <strain evidence="1 2">DSM 4737</strain>
    </source>
</reference>